<evidence type="ECO:0000256" key="1">
    <source>
        <dbReference type="SAM" id="MobiDB-lite"/>
    </source>
</evidence>
<organism evidence="2 3">
    <name type="scientific">Tetradesmus obliquus</name>
    <name type="common">Green alga</name>
    <name type="synonym">Acutodesmus obliquus</name>
    <dbReference type="NCBI Taxonomy" id="3088"/>
    <lineage>
        <taxon>Eukaryota</taxon>
        <taxon>Viridiplantae</taxon>
        <taxon>Chlorophyta</taxon>
        <taxon>core chlorophytes</taxon>
        <taxon>Chlorophyceae</taxon>
        <taxon>CS clade</taxon>
        <taxon>Sphaeropleales</taxon>
        <taxon>Scenedesmaceae</taxon>
        <taxon>Tetradesmus</taxon>
    </lineage>
</organism>
<name>A0ABY8TZX9_TETOB</name>
<proteinExistence type="predicted"/>
<evidence type="ECO:0000313" key="3">
    <source>
        <dbReference type="Proteomes" id="UP001244341"/>
    </source>
</evidence>
<feature type="compositionally biased region" description="Polar residues" evidence="1">
    <location>
        <begin position="103"/>
        <end position="114"/>
    </location>
</feature>
<accession>A0ABY8TZX9</accession>
<dbReference type="EMBL" id="CP126212">
    <property type="protein sequence ID" value="WIA13928.1"/>
    <property type="molecule type" value="Genomic_DNA"/>
</dbReference>
<dbReference type="Proteomes" id="UP001244341">
    <property type="component" value="Chromosome 5b"/>
</dbReference>
<gene>
    <name evidence="2" type="ORF">OEZ85_002498</name>
</gene>
<feature type="region of interest" description="Disordered" evidence="1">
    <location>
        <begin position="103"/>
        <end position="143"/>
    </location>
</feature>
<evidence type="ECO:0000313" key="2">
    <source>
        <dbReference type="EMBL" id="WIA13928.1"/>
    </source>
</evidence>
<feature type="compositionally biased region" description="Low complexity" evidence="1">
    <location>
        <begin position="115"/>
        <end position="135"/>
    </location>
</feature>
<sequence length="316" mass="31690">MRLGTLEPLDQAGFVSVLRGVPACDQPGKYLSFRYPVRPKAAKSQKKSERLNANDIQEEVMYALVGCTDIGWSSRNVNQTTREFLLEHYGIDKATISTFFKNRSQRTPYSNPPASASLPGHRSSRSSSSSGATSSGCGGTRSSRRFTSHAAAAAAAAADASVAVGPRSGLVLPPPLQVPSSMLAPPPVSAAAAGGSGSSGASSFSASLAARMGLGPVACSSSGGISAEMSTAAAAAAMASTAMPEAIAYGGLDIPGMAGFGLCSPPSLPGLSAAMSLPVSLDSEGYLRSISGDLDAAADMTLVGGAGCISPCGFSA</sequence>
<reference evidence="2 3" key="1">
    <citation type="submission" date="2023-05" db="EMBL/GenBank/DDBJ databases">
        <title>A 100% complete, gapless, phased diploid assembly of the Scenedesmus obliquus UTEX 3031 genome.</title>
        <authorList>
            <person name="Biondi T.C."/>
            <person name="Hanschen E.R."/>
            <person name="Kwon T."/>
            <person name="Eng W."/>
            <person name="Kruse C.P.S."/>
            <person name="Koehler S.I."/>
            <person name="Kunde Y."/>
            <person name="Gleasner C.D."/>
            <person name="You Mak K.T."/>
            <person name="Polle J."/>
            <person name="Hovde B.T."/>
            <person name="Starkenburg S.R."/>
        </authorList>
    </citation>
    <scope>NUCLEOTIDE SEQUENCE [LARGE SCALE GENOMIC DNA]</scope>
    <source>
        <strain evidence="2 3">DOE0152z</strain>
    </source>
</reference>
<keyword evidence="3" id="KW-1185">Reference proteome</keyword>
<protein>
    <submittedName>
        <fullName evidence="2">Uncharacterized protein</fullName>
    </submittedName>
</protein>